<dbReference type="Proteomes" id="UP000182635">
    <property type="component" value="Unassembled WGS sequence"/>
</dbReference>
<proteinExistence type="predicted"/>
<organism evidence="1 2">
    <name type="scientific">Ligilactobacillus ruminis DSM 20403 = NBRC 102161</name>
    <dbReference type="NCBI Taxonomy" id="1423798"/>
    <lineage>
        <taxon>Bacteria</taxon>
        <taxon>Bacillati</taxon>
        <taxon>Bacillota</taxon>
        <taxon>Bacilli</taxon>
        <taxon>Lactobacillales</taxon>
        <taxon>Lactobacillaceae</taxon>
        <taxon>Ligilactobacillus</taxon>
    </lineage>
</organism>
<gene>
    <name evidence="1" type="ORF">SAMN02910432_01517</name>
</gene>
<dbReference type="AlphaFoldDB" id="A0A1I2SBS0"/>
<evidence type="ECO:0000313" key="2">
    <source>
        <dbReference type="Proteomes" id="UP000182635"/>
    </source>
</evidence>
<name>A0A1I2SBS0_9LACO</name>
<evidence type="ECO:0000313" key="1">
    <source>
        <dbReference type="EMBL" id="SFG47466.1"/>
    </source>
</evidence>
<accession>A0A1I2SBS0</accession>
<protein>
    <submittedName>
        <fullName evidence="1">Uncharacterized protein</fullName>
    </submittedName>
</protein>
<sequence>MLDLEYKQSLQIISMLTEAGRDKEALKMARETFGKFKVIDSELIFLLYKLNLRQGDTREASVHLMYLAFFVSEECQEGFKRKQNKIFKQSEDLLASLGYLMMLDDINHVSSAKLYMTSETKADFDLFVKSQFDKGLEKKICAVSLARFRSEDFRDEAISLGARRVYDLLAMINDGYENQMKLRFMREIFSKMPLEEFHRKINALNKIGERYDLYATETGIKQKAAFFVENSERTLMDEPTAEEYALLKNVENEFNAIAYSRYDDAIKYATQLLKKHAFIEAYRLRAQAYEARDEFKLAFDDYCVEMLLRAFRYQKLRTGDDVKLLDFCQKVAINVAFEYIIAYNHYAWTVNMSKAFAYAVKVSKASVSGKALLMREYPNEASSDELEECEKMLKDKEFMGNIQQLGIDLIERYLIPRFSRSNYGKLPDNVKDELVMTISDVEYWESFQALEKMPGILGKNN</sequence>
<dbReference type="EMBL" id="FOPI01000025">
    <property type="protein sequence ID" value="SFG47466.1"/>
    <property type="molecule type" value="Genomic_DNA"/>
</dbReference>
<dbReference type="OrthoDB" id="9980825at2"/>
<reference evidence="2" key="1">
    <citation type="submission" date="2016-10" db="EMBL/GenBank/DDBJ databases">
        <authorList>
            <person name="Varghese N."/>
            <person name="Submissions S."/>
        </authorList>
    </citation>
    <scope>NUCLEOTIDE SEQUENCE [LARGE SCALE GENOMIC DNA]</scope>
    <source>
        <strain evidence="2">DSM 20403</strain>
    </source>
</reference>